<sequence>MAANKNARVLVVDDESDVLFAMKMLLRPEVKEVITEKNPDNLLALLGKQTFDVIFLDMNFKSALNTGNEGLYWLRQILAKDKEATVILITAYGDVELAVKSLREGAYDFIIKPWHNDKLLETLHQALQARQNKQKGAAGKAGRAASAGSLAILGQSDALQEVLYKLEKIAPTEANVLILGENGTGKELVAQALHQKSFRSGKPFVSVDVAALTDTLFESELFGFKKGAFTDAKEDRAGRFEAASGGTLFLDEIGNISLAQQAKLLTVLQNRQVVPLGSNIPVPVDIRLISATNAPLYEMASRNEYRKDLIYRINTVEITLPPLRDRHGDVEMLTRHFMQLYAQKNHKPVPDLAPATLRKLEQHKWPGNIRELQHAVERAIIMAEGNVLQPQDFTFSPMELGGMAQTAAAAFPDAPLPLSEIERETIRRTIERNNGNISKSAKELGLTRTALYRRLNKHDI</sequence>
<reference evidence="9 10" key="1">
    <citation type="submission" date="2020-08" db="EMBL/GenBank/DDBJ databases">
        <title>Genomic Encyclopedia of Type Strains, Phase IV (KMG-IV): sequencing the most valuable type-strain genomes for metagenomic binning, comparative biology and taxonomic classification.</title>
        <authorList>
            <person name="Goeker M."/>
        </authorList>
    </citation>
    <scope>NUCLEOTIDE SEQUENCE [LARGE SCALE GENOMIC DNA]</scope>
    <source>
        <strain evidence="9 10">DSM 29854</strain>
    </source>
</reference>
<dbReference type="Gene3D" id="3.40.50.2300">
    <property type="match status" value="1"/>
</dbReference>
<dbReference type="Proteomes" id="UP000563094">
    <property type="component" value="Unassembled WGS sequence"/>
</dbReference>
<dbReference type="InterPro" id="IPR003593">
    <property type="entry name" value="AAA+_ATPase"/>
</dbReference>
<dbReference type="InterPro" id="IPR025944">
    <property type="entry name" value="Sigma_54_int_dom_CS"/>
</dbReference>
<dbReference type="SUPFAM" id="SSF52540">
    <property type="entry name" value="P-loop containing nucleoside triphosphate hydrolases"/>
    <property type="match status" value="1"/>
</dbReference>
<dbReference type="PRINTS" id="PR01590">
    <property type="entry name" value="HTHFIS"/>
</dbReference>
<dbReference type="CDD" id="cd00009">
    <property type="entry name" value="AAA"/>
    <property type="match status" value="1"/>
</dbReference>
<gene>
    <name evidence="9" type="ORF">FHS90_004055</name>
</gene>
<keyword evidence="3" id="KW-0805">Transcription regulation</keyword>
<feature type="domain" description="Sigma-54 factor interaction" evidence="7">
    <location>
        <begin position="152"/>
        <end position="381"/>
    </location>
</feature>
<dbReference type="PROSITE" id="PS00688">
    <property type="entry name" value="SIGMA54_INTERACT_3"/>
    <property type="match status" value="1"/>
</dbReference>
<keyword evidence="2" id="KW-0067">ATP-binding</keyword>
<feature type="domain" description="Response regulatory" evidence="8">
    <location>
        <begin position="8"/>
        <end position="127"/>
    </location>
</feature>
<dbReference type="SUPFAM" id="SSF52172">
    <property type="entry name" value="CheY-like"/>
    <property type="match status" value="1"/>
</dbReference>
<evidence type="ECO:0000256" key="1">
    <source>
        <dbReference type="ARBA" id="ARBA00022741"/>
    </source>
</evidence>
<evidence type="ECO:0000256" key="5">
    <source>
        <dbReference type="ARBA" id="ARBA00023163"/>
    </source>
</evidence>
<dbReference type="InterPro" id="IPR009057">
    <property type="entry name" value="Homeodomain-like_sf"/>
</dbReference>
<dbReference type="InterPro" id="IPR025943">
    <property type="entry name" value="Sigma_54_int_dom_ATP-bd_2"/>
</dbReference>
<dbReference type="RefSeq" id="WP_182514250.1">
    <property type="nucleotide sequence ID" value="NZ_JACJIQ010000020.1"/>
</dbReference>
<keyword evidence="4 9" id="KW-0238">DNA-binding</keyword>
<dbReference type="GO" id="GO:0006355">
    <property type="term" value="P:regulation of DNA-templated transcription"/>
    <property type="evidence" value="ECO:0007669"/>
    <property type="project" value="InterPro"/>
</dbReference>
<dbReference type="InterPro" id="IPR058031">
    <property type="entry name" value="AAA_lid_NorR"/>
</dbReference>
<dbReference type="InterPro" id="IPR001789">
    <property type="entry name" value="Sig_transdc_resp-reg_receiver"/>
</dbReference>
<protein>
    <submittedName>
        <fullName evidence="9">DNA-binding NtrC family response regulator</fullName>
    </submittedName>
</protein>
<dbReference type="PANTHER" id="PTHR32071:SF113">
    <property type="entry name" value="ALGINATE BIOSYNTHESIS TRANSCRIPTIONAL REGULATORY PROTEIN ALGB"/>
    <property type="match status" value="1"/>
</dbReference>
<dbReference type="InterPro" id="IPR002078">
    <property type="entry name" value="Sigma_54_int"/>
</dbReference>
<proteinExistence type="predicted"/>
<dbReference type="SMART" id="SM00382">
    <property type="entry name" value="AAA"/>
    <property type="match status" value="1"/>
</dbReference>
<dbReference type="InterPro" id="IPR027417">
    <property type="entry name" value="P-loop_NTPase"/>
</dbReference>
<dbReference type="GO" id="GO:0000160">
    <property type="term" value="P:phosphorelay signal transduction system"/>
    <property type="evidence" value="ECO:0007669"/>
    <property type="project" value="InterPro"/>
</dbReference>
<name>A0A839GKX0_9BACT</name>
<dbReference type="Pfam" id="PF25601">
    <property type="entry name" value="AAA_lid_14"/>
    <property type="match status" value="1"/>
</dbReference>
<feature type="modified residue" description="4-aspartylphosphate" evidence="6">
    <location>
        <position position="57"/>
    </location>
</feature>
<dbReference type="AlphaFoldDB" id="A0A839GKX0"/>
<dbReference type="Gene3D" id="1.10.10.60">
    <property type="entry name" value="Homeodomain-like"/>
    <property type="match status" value="1"/>
</dbReference>
<dbReference type="Gene3D" id="1.10.8.60">
    <property type="match status" value="1"/>
</dbReference>
<dbReference type="FunFam" id="3.40.50.300:FF:000006">
    <property type="entry name" value="DNA-binding transcriptional regulator NtrC"/>
    <property type="match status" value="1"/>
</dbReference>
<dbReference type="GO" id="GO:0043565">
    <property type="term" value="F:sequence-specific DNA binding"/>
    <property type="evidence" value="ECO:0007669"/>
    <property type="project" value="InterPro"/>
</dbReference>
<dbReference type="EMBL" id="JACJIQ010000020">
    <property type="protein sequence ID" value="MBA9079320.1"/>
    <property type="molecule type" value="Genomic_DNA"/>
</dbReference>
<evidence type="ECO:0000313" key="9">
    <source>
        <dbReference type="EMBL" id="MBA9079320.1"/>
    </source>
</evidence>
<evidence type="ECO:0000256" key="2">
    <source>
        <dbReference type="ARBA" id="ARBA00022840"/>
    </source>
</evidence>
<dbReference type="PANTHER" id="PTHR32071">
    <property type="entry name" value="TRANSCRIPTIONAL REGULATORY PROTEIN"/>
    <property type="match status" value="1"/>
</dbReference>
<keyword evidence="6" id="KW-0597">Phosphoprotein</keyword>
<dbReference type="Gene3D" id="3.40.50.300">
    <property type="entry name" value="P-loop containing nucleotide triphosphate hydrolases"/>
    <property type="match status" value="1"/>
</dbReference>
<dbReference type="SUPFAM" id="SSF46689">
    <property type="entry name" value="Homeodomain-like"/>
    <property type="match status" value="1"/>
</dbReference>
<evidence type="ECO:0000256" key="6">
    <source>
        <dbReference type="PROSITE-ProRule" id="PRU00169"/>
    </source>
</evidence>
<dbReference type="InterPro" id="IPR011006">
    <property type="entry name" value="CheY-like_superfamily"/>
</dbReference>
<keyword evidence="10" id="KW-1185">Reference proteome</keyword>
<organism evidence="9 10">
    <name type="scientific">Rufibacter quisquiliarum</name>
    <dbReference type="NCBI Taxonomy" id="1549639"/>
    <lineage>
        <taxon>Bacteria</taxon>
        <taxon>Pseudomonadati</taxon>
        <taxon>Bacteroidota</taxon>
        <taxon>Cytophagia</taxon>
        <taxon>Cytophagales</taxon>
        <taxon>Hymenobacteraceae</taxon>
        <taxon>Rufibacter</taxon>
    </lineage>
</organism>
<dbReference type="PROSITE" id="PS50110">
    <property type="entry name" value="RESPONSE_REGULATORY"/>
    <property type="match status" value="1"/>
</dbReference>
<evidence type="ECO:0000259" key="8">
    <source>
        <dbReference type="PROSITE" id="PS50110"/>
    </source>
</evidence>
<dbReference type="GO" id="GO:0005524">
    <property type="term" value="F:ATP binding"/>
    <property type="evidence" value="ECO:0007669"/>
    <property type="project" value="UniProtKB-KW"/>
</dbReference>
<dbReference type="PROSITE" id="PS00676">
    <property type="entry name" value="SIGMA54_INTERACT_2"/>
    <property type="match status" value="1"/>
</dbReference>
<dbReference type="Pfam" id="PF00072">
    <property type="entry name" value="Response_reg"/>
    <property type="match status" value="1"/>
</dbReference>
<comment type="caution">
    <text evidence="9">The sequence shown here is derived from an EMBL/GenBank/DDBJ whole genome shotgun (WGS) entry which is preliminary data.</text>
</comment>
<accession>A0A839GKX0</accession>
<evidence type="ECO:0000256" key="3">
    <source>
        <dbReference type="ARBA" id="ARBA00023015"/>
    </source>
</evidence>
<evidence type="ECO:0000259" key="7">
    <source>
        <dbReference type="PROSITE" id="PS50045"/>
    </source>
</evidence>
<evidence type="ECO:0000313" key="10">
    <source>
        <dbReference type="Proteomes" id="UP000563094"/>
    </source>
</evidence>
<dbReference type="InterPro" id="IPR002197">
    <property type="entry name" value="HTH_Fis"/>
</dbReference>
<keyword evidence="1" id="KW-0547">Nucleotide-binding</keyword>
<keyword evidence="5" id="KW-0804">Transcription</keyword>
<dbReference type="PROSITE" id="PS50045">
    <property type="entry name" value="SIGMA54_INTERACT_4"/>
    <property type="match status" value="1"/>
</dbReference>
<dbReference type="Pfam" id="PF02954">
    <property type="entry name" value="HTH_8"/>
    <property type="match status" value="1"/>
</dbReference>
<evidence type="ECO:0000256" key="4">
    <source>
        <dbReference type="ARBA" id="ARBA00023125"/>
    </source>
</evidence>
<dbReference type="Pfam" id="PF00158">
    <property type="entry name" value="Sigma54_activat"/>
    <property type="match status" value="1"/>
</dbReference>
<dbReference type="SMART" id="SM00448">
    <property type="entry name" value="REC"/>
    <property type="match status" value="1"/>
</dbReference>